<dbReference type="EnsemblPlants" id="MELO3C030900.2.1">
    <property type="protein sequence ID" value="MELO3C030900.2.1"/>
    <property type="gene ID" value="MELO3C030900.2"/>
</dbReference>
<dbReference type="Gramene" id="MELO3C030900.2.1">
    <property type="protein sequence ID" value="MELO3C030900.2.1"/>
    <property type="gene ID" value="MELO3C030900.2"/>
</dbReference>
<accession>A0A9I9EA09</accession>
<proteinExistence type="predicted"/>
<sequence>MTKSKRSCNKYNTDGMVEWAFFVFFILGLWAFSIFEIVLYNGYGNPSFRVSIILDFVPQTLPFSQCSLPIYLHHHSPSNHVNPSPSNCVPIRSLIPFHDCFFLSSSSSPFFPSIPISLPFGLDVSSFGFVGEKKLIKHRGGKDKHDESDKEQCSEVFIAKQLYYSIMNLSLEYDVKMNNDTYVITSLHAGALLAARNSTATVFTGTFGALAYVISPYVKHAIVESEGKNIKKHAAAEEKDHALLYMHLNDLENNMQLINDGPKRRM</sequence>
<reference evidence="2" key="1">
    <citation type="submission" date="2023-03" db="UniProtKB">
        <authorList>
            <consortium name="EnsemblPlants"/>
        </authorList>
    </citation>
    <scope>IDENTIFICATION</scope>
</reference>
<protein>
    <submittedName>
        <fullName evidence="2">Uncharacterized protein</fullName>
    </submittedName>
</protein>
<evidence type="ECO:0000313" key="2">
    <source>
        <dbReference type="EnsemblPlants" id="MELO3C030900.2.1"/>
    </source>
</evidence>
<dbReference type="AlphaFoldDB" id="A0A9I9EA09"/>
<organism evidence="2">
    <name type="scientific">Cucumis melo</name>
    <name type="common">Muskmelon</name>
    <dbReference type="NCBI Taxonomy" id="3656"/>
    <lineage>
        <taxon>Eukaryota</taxon>
        <taxon>Viridiplantae</taxon>
        <taxon>Streptophyta</taxon>
        <taxon>Embryophyta</taxon>
        <taxon>Tracheophyta</taxon>
        <taxon>Spermatophyta</taxon>
        <taxon>Magnoliopsida</taxon>
        <taxon>eudicotyledons</taxon>
        <taxon>Gunneridae</taxon>
        <taxon>Pentapetalae</taxon>
        <taxon>rosids</taxon>
        <taxon>fabids</taxon>
        <taxon>Cucurbitales</taxon>
        <taxon>Cucurbitaceae</taxon>
        <taxon>Benincaseae</taxon>
        <taxon>Cucumis</taxon>
    </lineage>
</organism>
<feature type="transmembrane region" description="Helical" evidence="1">
    <location>
        <begin position="21"/>
        <end position="43"/>
    </location>
</feature>
<keyword evidence="1" id="KW-1133">Transmembrane helix</keyword>
<name>A0A9I9EA09_CUCME</name>
<keyword evidence="1" id="KW-0472">Membrane</keyword>
<evidence type="ECO:0000256" key="1">
    <source>
        <dbReference type="SAM" id="Phobius"/>
    </source>
</evidence>
<keyword evidence="1" id="KW-0812">Transmembrane</keyword>